<sequence length="622" mass="69310">MTAVDRVAAVMRQAEEVDLPEDLAGASAAPGEDAGGWNGFEPDFGPPTGSDGPAPPVGGDGDGGDDDGAVRECAEFELNDFGNGKRFVRHFGHNLRFVAKRGWHVWDDMRWSKDDEIARDVSPRVRGMAQQIGPLIEREIAWLVPTPREADVLAREARLLKREAELERMDEADRPEDWSDQIAAVRSQLRALEAQLKGFKTKIGRRITHAKNAGNSGPLTNMVGEARVMLAVPHEAMDADPLEINTLAGVLRFRVDEEDGRKYCQYELVPHDRAQMLTSLMPVAYDPEAQCPQFHLFLHRIQPKAEMRAFLARWLGFGMTALQWEQKIAFWYGSGANGKSVLSDLIARILGDYAATARIESLTGTNKRSGSDATPDLIPLIPARTVRTSEPDEGMRLQEGMVKQLTGGEKILVRPNYGEFIEVDPQFKINIQGNHKPDIRATDDGIWRRVMLIPFDVQIPPEERDAKLGAKLWEERSGILNWLIGGLCDYLENGLQEPQSVLDATLEYREESDPIGQFLTDCCVVTGDAQDSLEATQLRDAFMFWQMGQAVTMWTDSTISKRLAEKSRRYRGPGGATFSIRKSNGVKRYDGIKLTDAFGRRLFEAPRDHRGRILSASPAAEA</sequence>
<proteinExistence type="predicted"/>
<evidence type="ECO:0000256" key="2">
    <source>
        <dbReference type="ARBA" id="ARBA00022801"/>
    </source>
</evidence>
<dbReference type="PROSITE" id="PS51206">
    <property type="entry name" value="SF3_HELICASE_1"/>
    <property type="match status" value="1"/>
</dbReference>
<gene>
    <name evidence="6" type="ORF">RcapNL_00064</name>
</gene>
<evidence type="ECO:0000259" key="5">
    <source>
        <dbReference type="PROSITE" id="PS51206"/>
    </source>
</evidence>
<dbReference type="EMBL" id="JQ066768">
    <property type="protein sequence ID" value="AFA44904.1"/>
    <property type="molecule type" value="Genomic_DNA"/>
</dbReference>
<protein>
    <submittedName>
        <fullName evidence="6">p4 family phage/plasmid primase</fullName>
    </submittedName>
</protein>
<keyword evidence="7" id="KW-1185">Reference proteome</keyword>
<keyword evidence="1" id="KW-0547">Nucleotide-binding</keyword>
<dbReference type="SMART" id="SM00885">
    <property type="entry name" value="D5_N"/>
    <property type="match status" value="1"/>
</dbReference>
<dbReference type="GeneID" id="14698269"/>
<dbReference type="PANTHER" id="PTHR35372">
    <property type="entry name" value="ATP BINDING PROTEIN-RELATED"/>
    <property type="match status" value="1"/>
</dbReference>
<keyword evidence="2" id="KW-0378">Hydrolase</keyword>
<dbReference type="RefSeq" id="YP_007518446.1">
    <property type="nucleotide sequence ID" value="NC_020489.1"/>
</dbReference>
<keyword evidence="3" id="KW-0067">ATP-binding</keyword>
<dbReference type="InterPro" id="IPR014818">
    <property type="entry name" value="Phage/plasmid_primase_P4_C"/>
</dbReference>
<dbReference type="GO" id="GO:0005524">
    <property type="term" value="F:ATP binding"/>
    <property type="evidence" value="ECO:0007669"/>
    <property type="project" value="UniProtKB-KW"/>
</dbReference>
<dbReference type="Proteomes" id="UP000007518">
    <property type="component" value="Segment"/>
</dbReference>
<name>H6WBR7_9CAUD</name>
<evidence type="ECO:0000256" key="3">
    <source>
        <dbReference type="ARBA" id="ARBA00022840"/>
    </source>
</evidence>
<organism evidence="6 7">
    <name type="scientific">Rhodobacter phage RcapNL</name>
    <dbReference type="NCBI Taxonomy" id="1131316"/>
    <lineage>
        <taxon>Viruses</taxon>
        <taxon>Duplodnaviria</taxon>
        <taxon>Heunggongvirae</taxon>
        <taxon>Uroviricota</taxon>
        <taxon>Caudoviricetes</taxon>
        <taxon>Capnelvirus</taxon>
        <taxon>Capnelvirus RcapNL</taxon>
    </lineage>
</organism>
<evidence type="ECO:0000313" key="7">
    <source>
        <dbReference type="Proteomes" id="UP000007518"/>
    </source>
</evidence>
<feature type="domain" description="SF3 helicase" evidence="5">
    <location>
        <begin position="306"/>
        <end position="468"/>
    </location>
</feature>
<evidence type="ECO:0000313" key="6">
    <source>
        <dbReference type="EMBL" id="AFA44904.1"/>
    </source>
</evidence>
<dbReference type="InterPro" id="IPR027417">
    <property type="entry name" value="P-loop_NTPase"/>
</dbReference>
<accession>H6WBR7</accession>
<dbReference type="InterPro" id="IPR014015">
    <property type="entry name" value="Helicase_SF3_DNA-vir"/>
</dbReference>
<dbReference type="OrthoDB" id="11318at10239"/>
<reference evidence="6 7" key="1">
    <citation type="submission" date="2011-11" db="EMBL/GenBank/DDBJ databases">
        <authorList>
            <person name="Hynes A.P."/>
            <person name="Lang A.S."/>
        </authorList>
    </citation>
    <scope>NUCLEOTIDE SEQUENCE [LARGE SCALE GENOMIC DNA]</scope>
</reference>
<feature type="region of interest" description="Disordered" evidence="4">
    <location>
        <begin position="14"/>
        <end position="68"/>
    </location>
</feature>
<evidence type="ECO:0000256" key="4">
    <source>
        <dbReference type="SAM" id="MobiDB-lite"/>
    </source>
</evidence>
<dbReference type="NCBIfam" id="TIGR01613">
    <property type="entry name" value="primase_Cterm"/>
    <property type="match status" value="1"/>
</dbReference>
<dbReference type="InterPro" id="IPR006500">
    <property type="entry name" value="Helicase_put_C_phage/plasmid"/>
</dbReference>
<dbReference type="InterPro" id="IPR051620">
    <property type="entry name" value="ORF904-like_C"/>
</dbReference>
<dbReference type="GO" id="GO:0016787">
    <property type="term" value="F:hydrolase activity"/>
    <property type="evidence" value="ECO:0007669"/>
    <property type="project" value="UniProtKB-KW"/>
</dbReference>
<evidence type="ECO:0000256" key="1">
    <source>
        <dbReference type="ARBA" id="ARBA00022741"/>
    </source>
</evidence>
<dbReference type="PANTHER" id="PTHR35372:SF2">
    <property type="entry name" value="SF3 HELICASE DOMAIN-CONTAINING PROTEIN"/>
    <property type="match status" value="1"/>
</dbReference>
<dbReference type="KEGG" id="vg:14698269"/>
<dbReference type="Pfam" id="PF08706">
    <property type="entry name" value="D5_N"/>
    <property type="match status" value="1"/>
</dbReference>
<dbReference type="Gene3D" id="3.40.50.300">
    <property type="entry name" value="P-loop containing nucleotide triphosphate hydrolases"/>
    <property type="match status" value="1"/>
</dbReference>